<dbReference type="Proteomes" id="UP000439914">
    <property type="component" value="Unassembled WGS sequence"/>
</dbReference>
<dbReference type="Proteomes" id="UP001238601">
    <property type="component" value="Unassembled WGS sequence"/>
</dbReference>
<dbReference type="AlphaFoldDB" id="A0A6I4UC18"/>
<dbReference type="EMBL" id="JAUSWK010000001">
    <property type="protein sequence ID" value="MDQ0564927.1"/>
    <property type="molecule type" value="Genomic_DNA"/>
</dbReference>
<evidence type="ECO:0000313" key="1">
    <source>
        <dbReference type="EMBL" id="MDQ0564927.1"/>
    </source>
</evidence>
<reference evidence="1 4" key="2">
    <citation type="submission" date="2023-07" db="EMBL/GenBank/DDBJ databases">
        <title>Genomic Encyclopedia of Type Strains, Phase IV (KMG-IV): sequencing the most valuable type-strain genomes for metagenomic binning, comparative biology and taxonomic classification.</title>
        <authorList>
            <person name="Goeker M."/>
        </authorList>
    </citation>
    <scope>NUCLEOTIDE SEQUENCE [LARGE SCALE GENOMIC DNA]</scope>
    <source>
        <strain evidence="1 4">DSM 14432</strain>
    </source>
</reference>
<dbReference type="GeneID" id="93685278"/>
<organism evidence="2 3">
    <name type="scientific">Qipengyuania citrea</name>
    <dbReference type="NCBI Taxonomy" id="225971"/>
    <lineage>
        <taxon>Bacteria</taxon>
        <taxon>Pseudomonadati</taxon>
        <taxon>Pseudomonadota</taxon>
        <taxon>Alphaproteobacteria</taxon>
        <taxon>Sphingomonadales</taxon>
        <taxon>Erythrobacteraceae</taxon>
        <taxon>Qipengyuania</taxon>
    </lineage>
</organism>
<reference evidence="2 3" key="1">
    <citation type="submission" date="2019-12" db="EMBL/GenBank/DDBJ databases">
        <title>Genomic-based taxomic classification of the family Erythrobacteraceae.</title>
        <authorList>
            <person name="Xu L."/>
        </authorList>
    </citation>
    <scope>NUCLEOTIDE SEQUENCE [LARGE SCALE GENOMIC DNA]</scope>
    <source>
        <strain evidence="2 3">CGMCC 1.8703</strain>
    </source>
</reference>
<comment type="caution">
    <text evidence="2">The sequence shown here is derived from an EMBL/GenBank/DDBJ whole genome shotgun (WGS) entry which is preliminary data.</text>
</comment>
<dbReference type="EMBL" id="WTYG01000002">
    <property type="protein sequence ID" value="MXP36058.1"/>
    <property type="molecule type" value="Genomic_DNA"/>
</dbReference>
<sequence length="277" mass="30612">MNAITTERPKTNSMRSVLDSLEGASLPQAMRGEFASAIDNYRSRRAAVATASDEQAAIDLLVAAERRALSFQASSISELRAIAEIIWSDEDSLPPSEMVTAFFASLCNLDKNPSPTFDPVRWLTNYEAGGGGWIELDDEIHFLSADTDASRLAMWELKTRNGAEQVKAIIRNRTAPDASWGQLVSNYETAKARLDEYQSVERNLEMGTPENAAHEAKIDELADAHFDAALALLSTPAPDAKAYAYKMQAYHDAEAFQWTRNHEVTEGLVSDAKRLMH</sequence>
<evidence type="ECO:0000313" key="4">
    <source>
        <dbReference type="Proteomes" id="UP001238601"/>
    </source>
</evidence>
<keyword evidence="4" id="KW-1185">Reference proteome</keyword>
<name>A0A6I4UC18_9SPHN</name>
<proteinExistence type="predicted"/>
<evidence type="ECO:0000313" key="2">
    <source>
        <dbReference type="EMBL" id="MXP36058.1"/>
    </source>
</evidence>
<accession>A0A6I4UC18</accession>
<dbReference type="RefSeq" id="WP_160766986.1">
    <property type="nucleotide sequence ID" value="NZ_JAUSWK010000001.1"/>
</dbReference>
<evidence type="ECO:0000313" key="3">
    <source>
        <dbReference type="Proteomes" id="UP000439914"/>
    </source>
</evidence>
<gene>
    <name evidence="2" type="ORF">GRI55_09760</name>
    <name evidence="1" type="ORF">QOZ97_000437</name>
</gene>
<protein>
    <submittedName>
        <fullName evidence="2">Uncharacterized protein</fullName>
    </submittedName>
</protein>